<dbReference type="InterPro" id="IPR036513">
    <property type="entry name" value="STAS_dom_sf"/>
</dbReference>
<keyword evidence="3" id="KW-1185">Reference proteome</keyword>
<dbReference type="AlphaFoldDB" id="A0A381DZA6"/>
<protein>
    <submittedName>
        <fullName evidence="2">Predicted NTP binding protein (Contains STAS domain)</fullName>
    </submittedName>
</protein>
<feature type="domain" description="MlaB-like STAS" evidence="1">
    <location>
        <begin position="35"/>
        <end position="90"/>
    </location>
</feature>
<dbReference type="Proteomes" id="UP000254572">
    <property type="component" value="Unassembled WGS sequence"/>
</dbReference>
<dbReference type="SUPFAM" id="SSF52091">
    <property type="entry name" value="SpoIIaa-like"/>
    <property type="match status" value="1"/>
</dbReference>
<gene>
    <name evidence="2" type="ORF">NCTC13294_00314</name>
</gene>
<dbReference type="RefSeq" id="WP_115610630.1">
    <property type="nucleotide sequence ID" value="NZ_JBHLZC010000001.1"/>
</dbReference>
<dbReference type="OrthoDB" id="9958042at2"/>
<evidence type="ECO:0000313" key="2">
    <source>
        <dbReference type="EMBL" id="SUX18617.1"/>
    </source>
</evidence>
<dbReference type="EMBL" id="UFUW01000001">
    <property type="protein sequence ID" value="SUX18617.1"/>
    <property type="molecule type" value="Genomic_DNA"/>
</dbReference>
<reference evidence="2 3" key="1">
    <citation type="submission" date="2018-06" db="EMBL/GenBank/DDBJ databases">
        <authorList>
            <consortium name="Pathogen Informatics"/>
            <person name="Doyle S."/>
        </authorList>
    </citation>
    <scope>NUCLEOTIDE SEQUENCE [LARGE SCALE GENOMIC DNA]</scope>
    <source>
        <strain evidence="2 3">NCTC13294</strain>
    </source>
</reference>
<accession>A0A381DZA6</accession>
<proteinExistence type="predicted"/>
<dbReference type="Pfam" id="PF13466">
    <property type="entry name" value="STAS_2"/>
    <property type="match status" value="1"/>
</dbReference>
<sequence length="103" mass="11196">MTLAALGALRDGVLHLHAALTARSLDGIPFRDETLPDPLTVDGQALQQADSIGVAALVWLAGQAQQQQRRTIWQHLPPHLGELLALYEIDLPTMSQPTPCKKN</sequence>
<dbReference type="InterPro" id="IPR058548">
    <property type="entry name" value="MlaB-like_STAS"/>
</dbReference>
<evidence type="ECO:0000313" key="3">
    <source>
        <dbReference type="Proteomes" id="UP000254572"/>
    </source>
</evidence>
<name>A0A381DZA6_9GAMM</name>
<evidence type="ECO:0000259" key="1">
    <source>
        <dbReference type="Pfam" id="PF13466"/>
    </source>
</evidence>
<organism evidence="2 3">
    <name type="scientific">Cardiobacterium valvarum</name>
    <dbReference type="NCBI Taxonomy" id="194702"/>
    <lineage>
        <taxon>Bacteria</taxon>
        <taxon>Pseudomonadati</taxon>
        <taxon>Pseudomonadota</taxon>
        <taxon>Gammaproteobacteria</taxon>
        <taxon>Cardiobacteriales</taxon>
        <taxon>Cardiobacteriaceae</taxon>
        <taxon>Cardiobacterium</taxon>
    </lineage>
</organism>